<name>A0A7S1T786_9RHOD</name>
<dbReference type="GO" id="GO:0061630">
    <property type="term" value="F:ubiquitin protein ligase activity"/>
    <property type="evidence" value="ECO:0007669"/>
    <property type="project" value="TreeGrafter"/>
</dbReference>
<evidence type="ECO:0000256" key="4">
    <source>
        <dbReference type="PROSITE-ProRule" id="PRU00175"/>
    </source>
</evidence>
<dbReference type="InterPro" id="IPR001841">
    <property type="entry name" value="Znf_RING"/>
</dbReference>
<dbReference type="GO" id="GO:0008270">
    <property type="term" value="F:zinc ion binding"/>
    <property type="evidence" value="ECO:0007669"/>
    <property type="project" value="UniProtKB-KW"/>
</dbReference>
<evidence type="ECO:0000256" key="2">
    <source>
        <dbReference type="ARBA" id="ARBA00022771"/>
    </source>
</evidence>
<accession>A0A7S1T786</accession>
<feature type="compositionally biased region" description="Basic and acidic residues" evidence="5">
    <location>
        <begin position="34"/>
        <end position="51"/>
    </location>
</feature>
<feature type="domain" description="RING-type" evidence="6">
    <location>
        <begin position="300"/>
        <end position="341"/>
    </location>
</feature>
<feature type="compositionally biased region" description="Basic and acidic residues" evidence="5">
    <location>
        <begin position="186"/>
        <end position="195"/>
    </location>
</feature>
<dbReference type="InterPro" id="IPR013083">
    <property type="entry name" value="Znf_RING/FYVE/PHD"/>
</dbReference>
<feature type="compositionally biased region" description="Basic residues" evidence="5">
    <location>
        <begin position="196"/>
        <end position="221"/>
    </location>
</feature>
<keyword evidence="2 4" id="KW-0863">Zinc-finger</keyword>
<feature type="compositionally biased region" description="Polar residues" evidence="5">
    <location>
        <begin position="171"/>
        <end position="181"/>
    </location>
</feature>
<protein>
    <recommendedName>
        <fullName evidence="6">RING-type domain-containing protein</fullName>
    </recommendedName>
</protein>
<dbReference type="SUPFAM" id="SSF57850">
    <property type="entry name" value="RING/U-box"/>
    <property type="match status" value="1"/>
</dbReference>
<gene>
    <name evidence="7" type="ORF">CCAE0312_LOCUS1000</name>
</gene>
<evidence type="ECO:0000313" key="7">
    <source>
        <dbReference type="EMBL" id="CAD9224591.1"/>
    </source>
</evidence>
<feature type="region of interest" description="Disordered" evidence="5">
    <location>
        <begin position="29"/>
        <end position="51"/>
    </location>
</feature>
<evidence type="ECO:0000256" key="3">
    <source>
        <dbReference type="ARBA" id="ARBA00022833"/>
    </source>
</evidence>
<sequence>MVDTLESTARVVICLDDDDEVVVVEARTDGSGVTERRDGPGVEGRTDGREVEDPPLRRVVQGEYRRRRRSMAVVAISDDDEGVVEDTTQTVRTYVSTGRLRRGALEEVTGGRPRESATSLESSVSPVRQPQPQQALAAASRRSGGRSASRSASLEVVSVRRVQGRPRTERNITTNATSGNRANIEPTHELSDQIRQRARQTISRRRMNGPRGPERRRRQPRSWRGPSHPSWMASDALTLFNSPLLRLMNVLSSGDLLETSDYETLVRLDERIPNNRGAQATVLQSLPTSLATARMTEEQCCICLCNYEEGETVKRLPCLHVFHQTCVDAWLERQASCPIDKRSILH</sequence>
<dbReference type="PROSITE" id="PS50089">
    <property type="entry name" value="ZF_RING_2"/>
    <property type="match status" value="1"/>
</dbReference>
<dbReference type="InterPro" id="IPR051834">
    <property type="entry name" value="RING_finger_E3_ligase"/>
</dbReference>
<feature type="region of interest" description="Disordered" evidence="5">
    <location>
        <begin position="106"/>
        <end position="229"/>
    </location>
</feature>
<reference evidence="7" key="1">
    <citation type="submission" date="2021-01" db="EMBL/GenBank/DDBJ databases">
        <authorList>
            <person name="Corre E."/>
            <person name="Pelletier E."/>
            <person name="Niang G."/>
            <person name="Scheremetjew M."/>
            <person name="Finn R."/>
            <person name="Kale V."/>
            <person name="Holt S."/>
            <person name="Cochrane G."/>
            <person name="Meng A."/>
            <person name="Brown T."/>
            <person name="Cohen L."/>
        </authorList>
    </citation>
    <scope>NUCLEOTIDE SEQUENCE</scope>
    <source>
        <strain evidence="7">SAG 36.94</strain>
    </source>
</reference>
<keyword evidence="1" id="KW-0479">Metal-binding</keyword>
<dbReference type="Pfam" id="PF13639">
    <property type="entry name" value="zf-RING_2"/>
    <property type="match status" value="1"/>
</dbReference>
<dbReference type="GO" id="GO:0005634">
    <property type="term" value="C:nucleus"/>
    <property type="evidence" value="ECO:0007669"/>
    <property type="project" value="TreeGrafter"/>
</dbReference>
<dbReference type="AlphaFoldDB" id="A0A7S1T786"/>
<dbReference type="GO" id="GO:0006511">
    <property type="term" value="P:ubiquitin-dependent protein catabolic process"/>
    <property type="evidence" value="ECO:0007669"/>
    <property type="project" value="TreeGrafter"/>
</dbReference>
<evidence type="ECO:0000256" key="5">
    <source>
        <dbReference type="SAM" id="MobiDB-lite"/>
    </source>
</evidence>
<evidence type="ECO:0000256" key="1">
    <source>
        <dbReference type="ARBA" id="ARBA00022723"/>
    </source>
</evidence>
<dbReference type="PANTHER" id="PTHR45931">
    <property type="entry name" value="SI:CH211-59O9.10"/>
    <property type="match status" value="1"/>
</dbReference>
<dbReference type="EMBL" id="HBGH01001895">
    <property type="protein sequence ID" value="CAD9224591.1"/>
    <property type="molecule type" value="Transcribed_RNA"/>
</dbReference>
<organism evidence="7">
    <name type="scientific">Compsopogon caeruleus</name>
    <dbReference type="NCBI Taxonomy" id="31354"/>
    <lineage>
        <taxon>Eukaryota</taxon>
        <taxon>Rhodophyta</taxon>
        <taxon>Compsopogonophyceae</taxon>
        <taxon>Compsopogonales</taxon>
        <taxon>Compsopogonaceae</taxon>
        <taxon>Compsopogon</taxon>
    </lineage>
</organism>
<feature type="compositionally biased region" description="Low complexity" evidence="5">
    <location>
        <begin position="122"/>
        <end position="154"/>
    </location>
</feature>
<proteinExistence type="predicted"/>
<dbReference type="PANTHER" id="PTHR45931:SF3">
    <property type="entry name" value="RING ZINC FINGER-CONTAINING PROTEIN"/>
    <property type="match status" value="1"/>
</dbReference>
<dbReference type="SMART" id="SM00184">
    <property type="entry name" value="RING"/>
    <property type="match status" value="1"/>
</dbReference>
<evidence type="ECO:0000259" key="6">
    <source>
        <dbReference type="PROSITE" id="PS50089"/>
    </source>
</evidence>
<keyword evidence="3" id="KW-0862">Zinc</keyword>
<dbReference type="Gene3D" id="3.30.40.10">
    <property type="entry name" value="Zinc/RING finger domain, C3HC4 (zinc finger)"/>
    <property type="match status" value="1"/>
</dbReference>